<feature type="region of interest" description="Disordered" evidence="1">
    <location>
        <begin position="67"/>
        <end position="86"/>
    </location>
</feature>
<accession>A0A2I0AZ57</accession>
<keyword evidence="3" id="KW-1185">Reference proteome</keyword>
<organism evidence="2 3">
    <name type="scientific">Apostasia shenzhenica</name>
    <dbReference type="NCBI Taxonomy" id="1088818"/>
    <lineage>
        <taxon>Eukaryota</taxon>
        <taxon>Viridiplantae</taxon>
        <taxon>Streptophyta</taxon>
        <taxon>Embryophyta</taxon>
        <taxon>Tracheophyta</taxon>
        <taxon>Spermatophyta</taxon>
        <taxon>Magnoliopsida</taxon>
        <taxon>Liliopsida</taxon>
        <taxon>Asparagales</taxon>
        <taxon>Orchidaceae</taxon>
        <taxon>Apostasioideae</taxon>
        <taxon>Apostasia</taxon>
    </lineage>
</organism>
<protein>
    <submittedName>
        <fullName evidence="2">Uncharacterized protein</fullName>
    </submittedName>
</protein>
<sequence length="176" mass="19527">MDSGEMVGGAWTEERHNMYLSWLEANFVRQLFRRRRGFVSVAIETSNGGFGPPPDLRLDRFVPDSATESTRPIHGGRSGGGGGAVKASAGVKQEQVDKLNCPSNIQVKGMSDFGVRWDDPQMIIWKRSPASLSHRKISPLPVLLPRRHYQVRLHFSLLGFNLFDLLSSLAGIGLRV</sequence>
<dbReference type="OrthoDB" id="751338at2759"/>
<evidence type="ECO:0000313" key="2">
    <source>
        <dbReference type="EMBL" id="PKA60831.1"/>
    </source>
</evidence>
<dbReference type="AlphaFoldDB" id="A0A2I0AZ57"/>
<reference evidence="2 3" key="1">
    <citation type="journal article" date="2017" name="Nature">
        <title>The Apostasia genome and the evolution of orchids.</title>
        <authorList>
            <person name="Zhang G.Q."/>
            <person name="Liu K.W."/>
            <person name="Li Z."/>
            <person name="Lohaus R."/>
            <person name="Hsiao Y.Y."/>
            <person name="Niu S.C."/>
            <person name="Wang J.Y."/>
            <person name="Lin Y.C."/>
            <person name="Xu Q."/>
            <person name="Chen L.J."/>
            <person name="Yoshida K."/>
            <person name="Fujiwara S."/>
            <person name="Wang Z.W."/>
            <person name="Zhang Y.Q."/>
            <person name="Mitsuda N."/>
            <person name="Wang M."/>
            <person name="Liu G.H."/>
            <person name="Pecoraro L."/>
            <person name="Huang H.X."/>
            <person name="Xiao X.J."/>
            <person name="Lin M."/>
            <person name="Wu X.Y."/>
            <person name="Wu W.L."/>
            <person name="Chen Y.Y."/>
            <person name="Chang S.B."/>
            <person name="Sakamoto S."/>
            <person name="Ohme-Takagi M."/>
            <person name="Yagi M."/>
            <person name="Zeng S.J."/>
            <person name="Shen C.Y."/>
            <person name="Yeh C.M."/>
            <person name="Luo Y.B."/>
            <person name="Tsai W.C."/>
            <person name="Van de Peer Y."/>
            <person name="Liu Z.J."/>
        </authorList>
    </citation>
    <scope>NUCLEOTIDE SEQUENCE [LARGE SCALE GENOMIC DNA]</scope>
    <source>
        <strain evidence="3">cv. Shenzhen</strain>
        <tissue evidence="2">Stem</tissue>
    </source>
</reference>
<evidence type="ECO:0000313" key="3">
    <source>
        <dbReference type="Proteomes" id="UP000236161"/>
    </source>
</evidence>
<name>A0A2I0AZ57_9ASPA</name>
<dbReference type="EMBL" id="KZ451935">
    <property type="protein sequence ID" value="PKA60831.1"/>
    <property type="molecule type" value="Genomic_DNA"/>
</dbReference>
<proteinExistence type="predicted"/>
<evidence type="ECO:0000256" key="1">
    <source>
        <dbReference type="SAM" id="MobiDB-lite"/>
    </source>
</evidence>
<gene>
    <name evidence="2" type="ORF">AXF42_Ash006465</name>
</gene>
<dbReference type="Proteomes" id="UP000236161">
    <property type="component" value="Unassembled WGS sequence"/>
</dbReference>